<dbReference type="PANTHER" id="PTHR10334">
    <property type="entry name" value="CYSTEINE-RICH SECRETORY PROTEIN-RELATED"/>
    <property type="match status" value="1"/>
</dbReference>
<dbReference type="Gene3D" id="3.40.33.10">
    <property type="entry name" value="CAP"/>
    <property type="match status" value="1"/>
</dbReference>
<organism evidence="3 4">
    <name type="scientific">Tetrapisispora phaffii (strain ATCC 24235 / CBS 4417 / NBRC 1672 / NRRL Y-8282 / UCD 70-5)</name>
    <name type="common">Yeast</name>
    <name type="synonym">Fabospora phaffii</name>
    <dbReference type="NCBI Taxonomy" id="1071381"/>
    <lineage>
        <taxon>Eukaryota</taxon>
        <taxon>Fungi</taxon>
        <taxon>Dikarya</taxon>
        <taxon>Ascomycota</taxon>
        <taxon>Saccharomycotina</taxon>
        <taxon>Saccharomycetes</taxon>
        <taxon>Saccharomycetales</taxon>
        <taxon>Saccharomycetaceae</taxon>
        <taxon>Tetrapisispora</taxon>
    </lineage>
</organism>
<keyword evidence="1" id="KW-0732">Signal</keyword>
<dbReference type="SMART" id="SM00198">
    <property type="entry name" value="SCP"/>
    <property type="match status" value="1"/>
</dbReference>
<protein>
    <recommendedName>
        <fullName evidence="2">SCP domain-containing protein</fullName>
    </recommendedName>
</protein>
<dbReference type="STRING" id="1071381.G8BXI5"/>
<dbReference type="Pfam" id="PF00188">
    <property type="entry name" value="CAP"/>
    <property type="match status" value="1"/>
</dbReference>
<dbReference type="InterPro" id="IPR018244">
    <property type="entry name" value="Allrgn_V5/Tpx1_CS"/>
</dbReference>
<dbReference type="InterPro" id="IPR035940">
    <property type="entry name" value="CAP_sf"/>
</dbReference>
<gene>
    <name evidence="3" type="primary">TPHA0I01070</name>
    <name evidence="3" type="ordered locus">TPHA_0I01070</name>
</gene>
<dbReference type="PROSITE" id="PS01009">
    <property type="entry name" value="CRISP_1"/>
    <property type="match status" value="1"/>
</dbReference>
<dbReference type="InterPro" id="IPR014044">
    <property type="entry name" value="CAP_dom"/>
</dbReference>
<dbReference type="SUPFAM" id="SSF55797">
    <property type="entry name" value="PR-1-like"/>
    <property type="match status" value="1"/>
</dbReference>
<dbReference type="HOGENOM" id="CLU_035730_6_2_1"/>
<name>G8BXI5_TETPH</name>
<dbReference type="AlphaFoldDB" id="G8BXI5"/>
<dbReference type="Proteomes" id="UP000005666">
    <property type="component" value="Chromosome 9"/>
</dbReference>
<feature type="signal peptide" evidence="1">
    <location>
        <begin position="1"/>
        <end position="21"/>
    </location>
</feature>
<dbReference type="InterPro" id="IPR001283">
    <property type="entry name" value="CRISP-related"/>
</dbReference>
<dbReference type="OrthoDB" id="337038at2759"/>
<keyword evidence="4" id="KW-1185">Reference proteome</keyword>
<accession>G8BXI5</accession>
<evidence type="ECO:0000313" key="3">
    <source>
        <dbReference type="EMBL" id="CCE64613.1"/>
    </source>
</evidence>
<feature type="chain" id="PRO_5003508675" description="SCP domain-containing protein" evidence="1">
    <location>
        <begin position="22"/>
        <end position="215"/>
    </location>
</feature>
<evidence type="ECO:0000259" key="2">
    <source>
        <dbReference type="SMART" id="SM00198"/>
    </source>
</evidence>
<dbReference type="eggNOG" id="KOG3017">
    <property type="taxonomic scope" value="Eukaryota"/>
</dbReference>
<evidence type="ECO:0000256" key="1">
    <source>
        <dbReference type="SAM" id="SignalP"/>
    </source>
</evidence>
<dbReference type="PRINTS" id="PR00837">
    <property type="entry name" value="V5TPXLIKE"/>
</dbReference>
<dbReference type="EMBL" id="HE612864">
    <property type="protein sequence ID" value="CCE64613.1"/>
    <property type="molecule type" value="Genomic_DNA"/>
</dbReference>
<dbReference type="RefSeq" id="XP_003687047.1">
    <property type="nucleotide sequence ID" value="XM_003686999.1"/>
</dbReference>
<sequence length="215" mass="23197">MIFNKLAVASFLSLAATSVKASVTVYTIEGEVCVEDGTTITYGSTVGKDTATHVITVVSNTDGSDINYSIASSGLYQWQQDLLDEHNLERAKHVDTPALTWSSSLASIAQAEADAYDCSGTLTHADSPYGNNLAIGYSPVDAVDAWYNEIADYNFADPAFSTSTGHFTQVVWADTTEVGCGIKYCGAYYHDFITCYYNPPGNYIGEFAEEVHSLV</sequence>
<proteinExistence type="predicted"/>
<reference evidence="3 4" key="1">
    <citation type="journal article" date="2011" name="Proc. Natl. Acad. Sci. U.S.A.">
        <title>Evolutionary erosion of yeast sex chromosomes by mating-type switching accidents.</title>
        <authorList>
            <person name="Gordon J.L."/>
            <person name="Armisen D."/>
            <person name="Proux-Wera E."/>
            <person name="Oheigeartaigh S.S."/>
            <person name="Byrne K.P."/>
            <person name="Wolfe K.H."/>
        </authorList>
    </citation>
    <scope>NUCLEOTIDE SEQUENCE [LARGE SCALE GENOMIC DNA]</scope>
    <source>
        <strain evidence="4">ATCC 24235 / CBS 4417 / NBRC 1672 / NRRL Y-8282 / UCD 70-5</strain>
    </source>
</reference>
<evidence type="ECO:0000313" key="4">
    <source>
        <dbReference type="Proteomes" id="UP000005666"/>
    </source>
</evidence>
<dbReference type="GO" id="GO:0005576">
    <property type="term" value="C:extracellular region"/>
    <property type="evidence" value="ECO:0007669"/>
    <property type="project" value="InterPro"/>
</dbReference>
<dbReference type="KEGG" id="tpf:TPHA_0I01070"/>
<dbReference type="GeneID" id="11534465"/>
<feature type="domain" description="SCP" evidence="2">
    <location>
        <begin position="77"/>
        <end position="205"/>
    </location>
</feature>
<dbReference type="OMA" id="YVYPHNA"/>